<evidence type="ECO:0000256" key="11">
    <source>
        <dbReference type="ARBA" id="ARBA00022729"/>
    </source>
</evidence>
<protein>
    <recommendedName>
        <fullName evidence="7 20">Phospholipase A1</fullName>
        <ecNumber evidence="5 20">3.1.1.32</ecNumber>
        <ecNumber evidence="6 20">3.1.1.4</ecNumber>
    </recommendedName>
    <alternativeName>
        <fullName evidence="20">Phosphatidylcholine 1-acylhydrolase</fullName>
    </alternativeName>
</protein>
<evidence type="ECO:0000256" key="2">
    <source>
        <dbReference type="ARBA" id="ARBA00001604"/>
    </source>
</evidence>
<comment type="catalytic activity">
    <reaction evidence="1 20">
        <text>a 1,2-diacyl-sn-glycero-3-phosphocholine + H2O = a 2-acyl-sn-glycero-3-phosphocholine + a fatty acid + H(+)</text>
        <dbReference type="Rhea" id="RHEA:18689"/>
        <dbReference type="ChEBI" id="CHEBI:15377"/>
        <dbReference type="ChEBI" id="CHEBI:15378"/>
        <dbReference type="ChEBI" id="CHEBI:28868"/>
        <dbReference type="ChEBI" id="CHEBI:57643"/>
        <dbReference type="ChEBI" id="CHEBI:57875"/>
        <dbReference type="EC" id="3.1.1.32"/>
    </reaction>
</comment>
<dbReference type="PANTHER" id="PTHR40457">
    <property type="entry name" value="PHOSPHOLIPASE A1"/>
    <property type="match status" value="1"/>
</dbReference>
<keyword evidence="23" id="KW-1185">Reference proteome</keyword>
<evidence type="ECO:0000256" key="6">
    <source>
        <dbReference type="ARBA" id="ARBA00013278"/>
    </source>
</evidence>
<evidence type="ECO:0000256" key="21">
    <source>
        <dbReference type="SAM" id="MobiDB-lite"/>
    </source>
</evidence>
<dbReference type="AlphaFoldDB" id="Q2SB98"/>
<dbReference type="EC" id="3.1.1.32" evidence="5 20"/>
<keyword evidence="16" id="KW-0472">Membrane</keyword>
<keyword evidence="11 20" id="KW-0732">Signal</keyword>
<name>Q2SB98_HAHCH</name>
<evidence type="ECO:0000313" key="23">
    <source>
        <dbReference type="Proteomes" id="UP000000238"/>
    </source>
</evidence>
<dbReference type="GO" id="GO:0016042">
    <property type="term" value="P:lipid catabolic process"/>
    <property type="evidence" value="ECO:0007669"/>
    <property type="project" value="UniProtKB-KW"/>
</dbReference>
<comment type="similarity">
    <text evidence="3 20">Belongs to the phospholipase A1 family.</text>
</comment>
<dbReference type="KEGG" id="hch:HCH_05407"/>
<evidence type="ECO:0000256" key="3">
    <source>
        <dbReference type="ARBA" id="ARBA00010525"/>
    </source>
</evidence>
<dbReference type="SUPFAM" id="SSF56931">
    <property type="entry name" value="Outer membrane phospholipase A (OMPLA)"/>
    <property type="match status" value="1"/>
</dbReference>
<comment type="function">
    <text evidence="20">Hydrolysis of phosphatidylcholine with phospholipase A2 (EC 3.1.1.4) and phospholipase A1 (EC 3.1.1.32) activities.</text>
</comment>
<organism evidence="22 23">
    <name type="scientific">Hahella chejuensis (strain KCTC 2396)</name>
    <dbReference type="NCBI Taxonomy" id="349521"/>
    <lineage>
        <taxon>Bacteria</taxon>
        <taxon>Pseudomonadati</taxon>
        <taxon>Pseudomonadota</taxon>
        <taxon>Gammaproteobacteria</taxon>
        <taxon>Oceanospirillales</taxon>
        <taxon>Hahellaceae</taxon>
        <taxon>Hahella</taxon>
    </lineage>
</organism>
<evidence type="ECO:0000256" key="8">
    <source>
        <dbReference type="ARBA" id="ARBA00022452"/>
    </source>
</evidence>
<dbReference type="GO" id="GO:0009279">
    <property type="term" value="C:cell outer membrane"/>
    <property type="evidence" value="ECO:0007669"/>
    <property type="project" value="UniProtKB-SubCell"/>
</dbReference>
<keyword evidence="9" id="KW-0812">Transmembrane</keyword>
<accession>Q2SB98</accession>
<keyword evidence="13 19" id="KW-0106">Calcium</keyword>
<feature type="binding site" description="in dimeric form" evidence="19">
    <location>
        <position position="171"/>
    </location>
    <ligand>
        <name>Ca(2+)</name>
        <dbReference type="ChEBI" id="CHEBI:29108"/>
        <label>1</label>
    </ligand>
</feature>
<dbReference type="GO" id="GO:0004623">
    <property type="term" value="F:phospholipase A2 activity"/>
    <property type="evidence" value="ECO:0007669"/>
    <property type="project" value="UniProtKB-EC"/>
</dbReference>
<feature type="signal peptide" evidence="20">
    <location>
        <begin position="1"/>
        <end position="17"/>
    </location>
</feature>
<dbReference type="Pfam" id="PF02253">
    <property type="entry name" value="PLA1"/>
    <property type="match status" value="1"/>
</dbReference>
<feature type="active site" description="Proton acceptor" evidence="18">
    <location>
        <position position="207"/>
    </location>
</feature>
<dbReference type="PRINTS" id="PR01486">
    <property type="entry name" value="PHPHLIPASEA1"/>
</dbReference>
<keyword evidence="8" id="KW-1134">Transmembrane beta strand</keyword>
<comment type="catalytic activity">
    <reaction evidence="2 20">
        <text>a 1,2-diacyl-sn-glycero-3-phosphocholine + H2O = a 1-acyl-sn-glycero-3-phosphocholine + a fatty acid + H(+)</text>
        <dbReference type="Rhea" id="RHEA:15801"/>
        <dbReference type="ChEBI" id="CHEBI:15377"/>
        <dbReference type="ChEBI" id="CHEBI:15378"/>
        <dbReference type="ChEBI" id="CHEBI:28868"/>
        <dbReference type="ChEBI" id="CHEBI:57643"/>
        <dbReference type="ChEBI" id="CHEBI:58168"/>
        <dbReference type="EC" id="3.1.1.4"/>
    </reaction>
</comment>
<evidence type="ECO:0000256" key="14">
    <source>
        <dbReference type="ARBA" id="ARBA00022963"/>
    </source>
</evidence>
<dbReference type="OrthoDB" id="188433at2"/>
<comment type="cofactor">
    <cofactor evidence="20">
        <name>Ca(2+)</name>
        <dbReference type="ChEBI" id="CHEBI:29108"/>
    </cofactor>
    <text evidence="20">Binds 1 Ca(2+) ion per monomer. In the dimeric form the Ca(2+) is bound by different amino acids with binding of each Ca(2+) shared with ligands coming from each monomer. The Ca(2+) ion may have a role in catalysis.</text>
</comment>
<dbReference type="InterPro" id="IPR003187">
    <property type="entry name" value="PLipase_A1"/>
</dbReference>
<feature type="binding site" description="in dimeric form" evidence="19">
    <location>
        <position position="217"/>
    </location>
    <ligand>
        <name>Ca(2+)</name>
        <dbReference type="ChEBI" id="CHEBI:29108"/>
        <label>1</label>
    </ligand>
</feature>
<evidence type="ECO:0000256" key="4">
    <source>
        <dbReference type="ARBA" id="ARBA00011702"/>
    </source>
</evidence>
<feature type="compositionally biased region" description="Basic and acidic residues" evidence="21">
    <location>
        <begin position="59"/>
        <end position="69"/>
    </location>
</feature>
<keyword evidence="14 20" id="KW-0442">Lipid degradation</keyword>
<keyword evidence="10 19" id="KW-0479">Metal-binding</keyword>
<evidence type="ECO:0000256" key="10">
    <source>
        <dbReference type="ARBA" id="ARBA00022723"/>
    </source>
</evidence>
<evidence type="ECO:0000313" key="22">
    <source>
        <dbReference type="EMBL" id="ABC32076.1"/>
    </source>
</evidence>
<dbReference type="HOGENOM" id="CLU_045813_2_1_6"/>
<sequence>MRWGVCLLLLGAATVFAEENEAPILACYELDDIQQRLQCYDRVAKSLGEEDEPQTSAIEAHHEDPLGDIRQPSDIDKRLEFETSLSDNRFLIIPHKPNYLLLYSYVDDPNEMPHSPTREPIMELESQKHSETKFQISFKVQLARNFIPEPMSLWFAYTQVSFWQLYNQSLSAPFRETNYEPELIFLFRNNLSLFGYTSEHYVLGLSHQSNGRTEPASRSWNRIYTAFLFNQGSMTFSVKPWWRLPESGDDDDNPDIHNYMGYAEFGATYKHDENVASLRLFNNFRRNDNHTTVQLSYSFPLQGRLKGYIEYYDGYGESLIDYNHRTQRIGFGVLLTDWY</sequence>
<evidence type="ECO:0000256" key="18">
    <source>
        <dbReference type="PIRSR" id="PIRSR603187-1"/>
    </source>
</evidence>
<dbReference type="Proteomes" id="UP000000238">
    <property type="component" value="Chromosome"/>
</dbReference>
<dbReference type="EC" id="3.1.1.4" evidence="6 20"/>
<evidence type="ECO:0000256" key="20">
    <source>
        <dbReference type="RuleBase" id="RU366027"/>
    </source>
</evidence>
<evidence type="ECO:0000256" key="9">
    <source>
        <dbReference type="ARBA" id="ARBA00022692"/>
    </source>
</evidence>
<dbReference type="EMBL" id="CP000155">
    <property type="protein sequence ID" value="ABC32076.1"/>
    <property type="molecule type" value="Genomic_DNA"/>
</dbReference>
<evidence type="ECO:0000256" key="1">
    <source>
        <dbReference type="ARBA" id="ARBA00000111"/>
    </source>
</evidence>
<reference evidence="22 23" key="1">
    <citation type="journal article" date="2005" name="Nucleic Acids Res.">
        <title>Genomic blueprint of Hahella chejuensis, a marine microbe producing an algicidal agent.</title>
        <authorList>
            <person name="Jeong H."/>
            <person name="Yim J.H."/>
            <person name="Lee C."/>
            <person name="Choi S.-H."/>
            <person name="Park Y.K."/>
            <person name="Yoon S.H."/>
            <person name="Hur C.-G."/>
            <person name="Kang H.-Y."/>
            <person name="Kim D."/>
            <person name="Lee H.H."/>
            <person name="Park K.H."/>
            <person name="Park S.-H."/>
            <person name="Park H.-S."/>
            <person name="Lee H.K."/>
            <person name="Oh T.K."/>
            <person name="Kim J.F."/>
        </authorList>
    </citation>
    <scope>NUCLEOTIDE SEQUENCE [LARGE SCALE GENOMIC DNA]</scope>
    <source>
        <strain evidence="22 23">KCTC 2396</strain>
    </source>
</reference>
<comment type="subunit">
    <text evidence="4 20">Homodimer; dimerization is reversible, and the dimeric form is the active one.</text>
</comment>
<feature type="chain" id="PRO_5019620076" description="Phospholipase A1" evidence="20">
    <location>
        <begin position="18"/>
        <end position="339"/>
    </location>
</feature>
<proteinExistence type="inferred from homology"/>
<dbReference type="RefSeq" id="WP_011399140.1">
    <property type="nucleotide sequence ID" value="NC_007645.1"/>
</dbReference>
<evidence type="ECO:0000256" key="7">
    <source>
        <dbReference type="ARBA" id="ARBA00021726"/>
    </source>
</evidence>
<evidence type="ECO:0000256" key="15">
    <source>
        <dbReference type="ARBA" id="ARBA00023098"/>
    </source>
</evidence>
<dbReference type="GO" id="GO:0008970">
    <property type="term" value="F:phospholipase A1 activity"/>
    <property type="evidence" value="ECO:0007669"/>
    <property type="project" value="UniProtKB-EC"/>
</dbReference>
<dbReference type="PANTHER" id="PTHR40457:SF1">
    <property type="entry name" value="PHOSPHOLIPASE A1"/>
    <property type="match status" value="1"/>
</dbReference>
<dbReference type="GO" id="GO:0005509">
    <property type="term" value="F:calcium ion binding"/>
    <property type="evidence" value="ECO:0007669"/>
    <property type="project" value="TreeGrafter"/>
</dbReference>
<evidence type="ECO:0000256" key="5">
    <source>
        <dbReference type="ARBA" id="ARBA00013179"/>
    </source>
</evidence>
<gene>
    <name evidence="22" type="ordered locus">HCH_05407</name>
</gene>
<dbReference type="Gene3D" id="2.40.230.10">
    <property type="entry name" value="Phospholipase A1"/>
    <property type="match status" value="1"/>
</dbReference>
<dbReference type="InterPro" id="IPR036541">
    <property type="entry name" value="PLipase_A1_sf"/>
</dbReference>
<feature type="region of interest" description="Disordered" evidence="21">
    <location>
        <begin position="48"/>
        <end position="69"/>
    </location>
</feature>
<keyword evidence="17 20" id="KW-0998">Cell outer membrane</keyword>
<dbReference type="STRING" id="349521.HCH_05407"/>
<dbReference type="eggNOG" id="COG2829">
    <property type="taxonomic scope" value="Bacteria"/>
</dbReference>
<evidence type="ECO:0000256" key="19">
    <source>
        <dbReference type="PIRSR" id="PIRSR603187-2"/>
    </source>
</evidence>
<feature type="active site" description="Nucleophile" evidence="18">
    <location>
        <position position="209"/>
    </location>
</feature>
<evidence type="ECO:0000256" key="16">
    <source>
        <dbReference type="ARBA" id="ARBA00023136"/>
    </source>
</evidence>
<comment type="subcellular location">
    <subcellularLocation>
        <location evidence="20">Cell outer membrane</location>
        <topology evidence="20">Multi-pass membrane protein</topology>
    </subcellularLocation>
    <text evidence="20">One of the very few enzymes located there.</text>
</comment>
<evidence type="ECO:0000256" key="17">
    <source>
        <dbReference type="ARBA" id="ARBA00023237"/>
    </source>
</evidence>
<dbReference type="CDD" id="cd00541">
    <property type="entry name" value="OMPLA"/>
    <property type="match status" value="1"/>
</dbReference>
<keyword evidence="12 20" id="KW-0378">Hydrolase</keyword>
<feature type="binding site" description="in dimeric form" evidence="19">
    <location>
        <position position="252"/>
    </location>
    <ligand>
        <name>Ca(2+)</name>
        <dbReference type="ChEBI" id="CHEBI:29108"/>
        <label>1</label>
    </ligand>
</feature>
<feature type="binding site" description="in dimeric form" evidence="19">
    <location>
        <position position="212"/>
    </location>
    <ligand>
        <name>Ca(2+)</name>
        <dbReference type="ChEBI" id="CHEBI:29108"/>
        <label>1</label>
    </ligand>
</feature>
<keyword evidence="15 20" id="KW-0443">Lipid metabolism</keyword>
<evidence type="ECO:0000256" key="12">
    <source>
        <dbReference type="ARBA" id="ARBA00022801"/>
    </source>
</evidence>
<evidence type="ECO:0000256" key="13">
    <source>
        <dbReference type="ARBA" id="ARBA00022837"/>
    </source>
</evidence>